<dbReference type="SUPFAM" id="SSF48452">
    <property type="entry name" value="TPR-like"/>
    <property type="match status" value="1"/>
</dbReference>
<evidence type="ECO:0000256" key="1">
    <source>
        <dbReference type="PROSITE-ProRule" id="PRU00339"/>
    </source>
</evidence>
<dbReference type="PROSITE" id="PS51203">
    <property type="entry name" value="CS"/>
    <property type="match status" value="1"/>
</dbReference>
<dbReference type="Gene3D" id="1.25.40.10">
    <property type="entry name" value="Tetratricopeptide repeat domain"/>
    <property type="match status" value="1"/>
</dbReference>
<feature type="non-terminal residue" evidence="5">
    <location>
        <position position="1"/>
    </location>
</feature>
<reference evidence="5" key="1">
    <citation type="submission" date="2014-05" db="EMBL/GenBank/DDBJ databases">
        <title>The transcriptome of the halophilic microalga Tetraselmis sp. GSL018 isolated from the Great Salt Lake, Utah.</title>
        <authorList>
            <person name="Jinkerson R.E."/>
            <person name="D'Adamo S."/>
            <person name="Posewitz M.C."/>
        </authorList>
    </citation>
    <scope>NUCLEOTIDE SEQUENCE</scope>
    <source>
        <strain evidence="5">GSL018</strain>
    </source>
</reference>
<dbReference type="InterPro" id="IPR007052">
    <property type="entry name" value="CS_dom"/>
</dbReference>
<feature type="non-terminal residue" evidence="5">
    <location>
        <position position="368"/>
    </location>
</feature>
<keyword evidence="1" id="KW-0802">TPR repeat</keyword>
<accession>A0A061RC94</accession>
<dbReference type="GO" id="GO:0036158">
    <property type="term" value="P:outer dynein arm assembly"/>
    <property type="evidence" value="ECO:0007669"/>
    <property type="project" value="TreeGrafter"/>
</dbReference>
<dbReference type="InterPro" id="IPR011990">
    <property type="entry name" value="TPR-like_helical_dom_sf"/>
</dbReference>
<organism evidence="5">
    <name type="scientific">Tetraselmis sp. GSL018</name>
    <dbReference type="NCBI Taxonomy" id="582737"/>
    <lineage>
        <taxon>Eukaryota</taxon>
        <taxon>Viridiplantae</taxon>
        <taxon>Chlorophyta</taxon>
        <taxon>core chlorophytes</taxon>
        <taxon>Chlorodendrophyceae</taxon>
        <taxon>Chlorodendrales</taxon>
        <taxon>Chlorodendraceae</taxon>
        <taxon>Tetraselmis</taxon>
    </lineage>
</organism>
<feature type="compositionally biased region" description="Basic and acidic residues" evidence="3">
    <location>
        <begin position="213"/>
        <end position="225"/>
    </location>
</feature>
<dbReference type="Pfam" id="PF13414">
    <property type="entry name" value="TPR_11"/>
    <property type="match status" value="1"/>
</dbReference>
<gene>
    <name evidence="5" type="ORF">TSPGSL018_9121</name>
</gene>
<evidence type="ECO:0000256" key="2">
    <source>
        <dbReference type="SAM" id="Coils"/>
    </source>
</evidence>
<dbReference type="InterPro" id="IPR052004">
    <property type="entry name" value="Dynein_assembly_factor_4"/>
</dbReference>
<dbReference type="SMART" id="SM00028">
    <property type="entry name" value="TPR"/>
    <property type="match status" value="1"/>
</dbReference>
<keyword evidence="2" id="KW-0175">Coiled coil</keyword>
<name>A0A061RC94_9CHLO</name>
<dbReference type="GO" id="GO:0036159">
    <property type="term" value="P:inner dynein arm assembly"/>
    <property type="evidence" value="ECO:0007669"/>
    <property type="project" value="TreeGrafter"/>
</dbReference>
<feature type="domain" description="CS" evidence="4">
    <location>
        <begin position="1"/>
        <end position="70"/>
    </location>
</feature>
<sequence length="368" mass="41320">QVFVQLPGVSRQRLDVFATSAVIKINAPPYFFIADLAEDIDDNQSVATIDQTGVTFRLVKVKSGIWGKLLAEGDHHSIKRRRNASIEDAHKRLNATRKAALENKQKLEKLKSDQQFEIEQSKRRLIEQKKQDELKSEASSLKRWQASLHDPSANDSDTDSEGREEADLDDTKPMPDHPAYYGRGWRPSEQRVCHESDGLPRLEQSAGGIWGRQEGEPSDPEKEQVPRAPSDDDVGSGRGAEERIGAGGEQAQAPREQMAFRPLPPPRQTMEPVEVEFTRLQTDTLPAREHREIELKQYKKQQQERASAGTDAVDVAERQPVFLKDKGSALFAQGNFRGAVNAYSRALQLDPEQLHCLSNRAACWLKLG</sequence>
<dbReference type="SUPFAM" id="SSF49764">
    <property type="entry name" value="HSP20-like chaperones"/>
    <property type="match status" value="1"/>
</dbReference>
<dbReference type="AlphaFoldDB" id="A0A061RC94"/>
<protein>
    <submittedName>
        <fullName evidence="5">Dyslexia susceptibility 1 candidate gene 1 protein</fullName>
    </submittedName>
</protein>
<feature type="compositionally biased region" description="Basic and acidic residues" evidence="3">
    <location>
        <begin position="186"/>
        <end position="200"/>
    </location>
</feature>
<evidence type="ECO:0000259" key="4">
    <source>
        <dbReference type="PROSITE" id="PS51203"/>
    </source>
</evidence>
<proteinExistence type="predicted"/>
<evidence type="ECO:0000256" key="3">
    <source>
        <dbReference type="SAM" id="MobiDB-lite"/>
    </source>
</evidence>
<dbReference type="EMBL" id="GBEZ01018132">
    <property type="protein sequence ID" value="JAC68275.1"/>
    <property type="molecule type" value="Transcribed_RNA"/>
</dbReference>
<dbReference type="InterPro" id="IPR008978">
    <property type="entry name" value="HSP20-like_chaperone"/>
</dbReference>
<evidence type="ECO:0000313" key="5">
    <source>
        <dbReference type="EMBL" id="JAC68275.1"/>
    </source>
</evidence>
<feature type="compositionally biased region" description="Basic and acidic residues" evidence="3">
    <location>
        <begin position="160"/>
        <end position="175"/>
    </location>
</feature>
<feature type="coiled-coil region" evidence="2">
    <location>
        <begin position="90"/>
        <end position="124"/>
    </location>
</feature>
<feature type="region of interest" description="Disordered" evidence="3">
    <location>
        <begin position="137"/>
        <end position="255"/>
    </location>
</feature>
<dbReference type="GO" id="GO:0003341">
    <property type="term" value="P:cilium movement"/>
    <property type="evidence" value="ECO:0007669"/>
    <property type="project" value="TreeGrafter"/>
</dbReference>
<dbReference type="InterPro" id="IPR019734">
    <property type="entry name" value="TPR_rpt"/>
</dbReference>
<dbReference type="PANTHER" id="PTHR46492">
    <property type="entry name" value="DYNEIN ASSEMBLY FACTOR 4, AXONEMAL"/>
    <property type="match status" value="1"/>
</dbReference>
<dbReference type="PROSITE" id="PS50005">
    <property type="entry name" value="TPR"/>
    <property type="match status" value="1"/>
</dbReference>
<feature type="repeat" description="TPR" evidence="1">
    <location>
        <begin position="320"/>
        <end position="353"/>
    </location>
</feature>
<dbReference type="PANTHER" id="PTHR46492:SF1">
    <property type="entry name" value="DYNEIN AXONEMAL ASSEMBLY FACTOR 4"/>
    <property type="match status" value="1"/>
</dbReference>